<dbReference type="AlphaFoldDB" id="A0A8D5JZ18"/>
<sequence>MAHKSVLIFPGGMPRSVAYLNKLNAYEQDREVIGASSLAYDPARELYPTWAWLPYVTDPTFDEALQRLIAESYIGEVYTPNFVIWDYLAQHLSRLAPDVVLANISPVDEVLGGYRAALKKAESFVEKPLALSITPATYPMPSIVELAGLCRYTDLIPGMCDDEKLHVLLEIARHSVKGDIVEIGSWWGKSAFILSWLAQHFQIGNLLCVDPWSNAGLLQNEKIVDSLSVKVDADEAFNVFCIGLLPFNAKHINYLRMVSKDGARCYSEDRVVSSEYFGATRYVGKVSILHIDGNHSYDTVKTDIDSWGKFVVDGGWIIFDDYMWAYGDGPKKVGDDFVYANQSRIANAFTMGGALFIQLK</sequence>
<evidence type="ECO:0008006" key="3">
    <source>
        <dbReference type="Google" id="ProtNLM"/>
    </source>
</evidence>
<dbReference type="EMBL" id="AP024110">
    <property type="protein sequence ID" value="BCM25242.1"/>
    <property type="molecule type" value="Genomic_DNA"/>
</dbReference>
<protein>
    <recommendedName>
        <fullName evidence="3">Class I SAM-dependent methyltransferase</fullName>
    </recommendedName>
</protein>
<evidence type="ECO:0000313" key="1">
    <source>
        <dbReference type="EMBL" id="BCM25242.1"/>
    </source>
</evidence>
<accession>A0A8D5JZ18</accession>
<proteinExistence type="predicted"/>
<evidence type="ECO:0000313" key="2">
    <source>
        <dbReference type="Proteomes" id="UP000826722"/>
    </source>
</evidence>
<name>A0A8D5JZ18_9PROT</name>
<gene>
    <name evidence="1" type="ORF">ZMTM_15010</name>
</gene>
<dbReference type="Gene3D" id="3.40.50.150">
    <property type="entry name" value="Vaccinia Virus protein VP39"/>
    <property type="match status" value="1"/>
</dbReference>
<keyword evidence="2" id="KW-1185">Reference proteome</keyword>
<dbReference type="KEGG" id="mpau:ZMTM_15010"/>
<organism evidence="1 2">
    <name type="scientific">Methyloradius palustris</name>
    <dbReference type="NCBI Taxonomy" id="2778876"/>
    <lineage>
        <taxon>Bacteria</taxon>
        <taxon>Pseudomonadati</taxon>
        <taxon>Pseudomonadota</taxon>
        <taxon>Betaproteobacteria</taxon>
        <taxon>Nitrosomonadales</taxon>
        <taxon>Methylophilaceae</taxon>
        <taxon>Methyloradius</taxon>
    </lineage>
</organism>
<dbReference type="Pfam" id="PF13578">
    <property type="entry name" value="Methyltransf_24"/>
    <property type="match status" value="1"/>
</dbReference>
<dbReference type="SUPFAM" id="SSF53335">
    <property type="entry name" value="S-adenosyl-L-methionine-dependent methyltransferases"/>
    <property type="match status" value="1"/>
</dbReference>
<dbReference type="Proteomes" id="UP000826722">
    <property type="component" value="Chromosome"/>
</dbReference>
<dbReference type="RefSeq" id="WP_221763350.1">
    <property type="nucleotide sequence ID" value="NZ_AP024110.1"/>
</dbReference>
<dbReference type="InterPro" id="IPR029063">
    <property type="entry name" value="SAM-dependent_MTases_sf"/>
</dbReference>
<reference evidence="1" key="1">
    <citation type="journal article" date="2021" name="Arch. Microbiol.">
        <title>Methyloradius palustris gen. nov., sp. nov., a methanol-oxidizing bacterium isolated from snow.</title>
        <authorList>
            <person name="Miyadera T."/>
            <person name="Kojima H."/>
            <person name="Fukui M."/>
        </authorList>
    </citation>
    <scope>NUCLEOTIDE SEQUENCE</scope>
    <source>
        <strain evidence="1">Zm11</strain>
    </source>
</reference>